<dbReference type="Gene3D" id="1.25.10.10">
    <property type="entry name" value="Leucine-rich Repeat Variant"/>
    <property type="match status" value="1"/>
</dbReference>
<sequence>MSYNNKELFEKIKTMDQEKAIELIRSILAYSDNWENKAKAANFLIQFEDKGNLRFQQVKDAFLNDMHPQLRLKLIDLLANCYKKEGINFLKNQYKNCSDGTVRKSLIEVVGKIDLSSSIPFFIEALGDPNVEAKELAITLLGKAGESEALVPLIKLLHLRNAEIYNYLITSIVKIGKKGNLHY</sequence>
<accession>A0A0F9JD04</accession>
<evidence type="ECO:0000313" key="1">
    <source>
        <dbReference type="EMBL" id="KKM67448.1"/>
    </source>
</evidence>
<dbReference type="InterPro" id="IPR016024">
    <property type="entry name" value="ARM-type_fold"/>
</dbReference>
<dbReference type="InterPro" id="IPR011989">
    <property type="entry name" value="ARM-like"/>
</dbReference>
<reference evidence="1" key="1">
    <citation type="journal article" date="2015" name="Nature">
        <title>Complex archaea that bridge the gap between prokaryotes and eukaryotes.</title>
        <authorList>
            <person name="Spang A."/>
            <person name="Saw J.H."/>
            <person name="Jorgensen S.L."/>
            <person name="Zaremba-Niedzwiedzka K."/>
            <person name="Martijn J."/>
            <person name="Lind A.E."/>
            <person name="van Eijk R."/>
            <person name="Schleper C."/>
            <person name="Guy L."/>
            <person name="Ettema T.J."/>
        </authorList>
    </citation>
    <scope>NUCLEOTIDE SEQUENCE</scope>
</reference>
<comment type="caution">
    <text evidence="1">The sequence shown here is derived from an EMBL/GenBank/DDBJ whole genome shotgun (WGS) entry which is preliminary data.</text>
</comment>
<dbReference type="AlphaFoldDB" id="A0A0F9JD04"/>
<dbReference type="SUPFAM" id="SSF48371">
    <property type="entry name" value="ARM repeat"/>
    <property type="match status" value="1"/>
</dbReference>
<organism evidence="1">
    <name type="scientific">marine sediment metagenome</name>
    <dbReference type="NCBI Taxonomy" id="412755"/>
    <lineage>
        <taxon>unclassified sequences</taxon>
        <taxon>metagenomes</taxon>
        <taxon>ecological metagenomes</taxon>
    </lineage>
</organism>
<gene>
    <name evidence="1" type="ORF">LCGC14_1471030</name>
</gene>
<evidence type="ECO:0008006" key="2">
    <source>
        <dbReference type="Google" id="ProtNLM"/>
    </source>
</evidence>
<name>A0A0F9JD04_9ZZZZ</name>
<proteinExistence type="predicted"/>
<dbReference type="EMBL" id="LAZR01010347">
    <property type="protein sequence ID" value="KKM67448.1"/>
    <property type="molecule type" value="Genomic_DNA"/>
</dbReference>
<dbReference type="Pfam" id="PF13646">
    <property type="entry name" value="HEAT_2"/>
    <property type="match status" value="1"/>
</dbReference>
<protein>
    <recommendedName>
        <fullName evidence="2">HEAT repeat domain-containing protein</fullName>
    </recommendedName>
</protein>